<dbReference type="OrthoDB" id="7870498at2"/>
<keyword evidence="3" id="KW-1185">Reference proteome</keyword>
<protein>
    <submittedName>
        <fullName evidence="2">Hemin uptake protein hemP</fullName>
    </submittedName>
</protein>
<evidence type="ECO:0000313" key="3">
    <source>
        <dbReference type="Proteomes" id="UP000006062"/>
    </source>
</evidence>
<feature type="region of interest" description="Disordered" evidence="1">
    <location>
        <begin position="1"/>
        <end position="22"/>
    </location>
</feature>
<dbReference type="HOGENOM" id="CLU_178563_1_2_6"/>
<evidence type="ECO:0000313" key="2">
    <source>
        <dbReference type="EMBL" id="AFL73311.1"/>
    </source>
</evidence>
<dbReference type="InterPro" id="IPR019600">
    <property type="entry name" value="Hemin_uptake_protein_HemP"/>
</dbReference>
<dbReference type="Gene3D" id="2.10.70.10">
    <property type="entry name" value="Complement Module, domain 1"/>
    <property type="match status" value="1"/>
</dbReference>
<dbReference type="RefSeq" id="WP_014777793.1">
    <property type="nucleotide sequence ID" value="NC_018012.1"/>
</dbReference>
<proteinExistence type="predicted"/>
<dbReference type="KEGG" id="tvi:Thivi_1291"/>
<sequence length="62" mass="7062">MPTTASTVSHRPEPMHKNTPIPIPRSVDVRMLLGDAQLLTIKHGDSRYILRMTRNNKLILTK</sequence>
<organism evidence="2 3">
    <name type="scientific">Thiocystis violascens (strain ATCC 17096 / DSM 198 / 6111)</name>
    <name type="common">Chromatium violascens</name>
    <dbReference type="NCBI Taxonomy" id="765911"/>
    <lineage>
        <taxon>Bacteria</taxon>
        <taxon>Pseudomonadati</taxon>
        <taxon>Pseudomonadota</taxon>
        <taxon>Gammaproteobacteria</taxon>
        <taxon>Chromatiales</taxon>
        <taxon>Chromatiaceae</taxon>
        <taxon>Thiocystis</taxon>
    </lineage>
</organism>
<dbReference type="Pfam" id="PF10636">
    <property type="entry name" value="hemP"/>
    <property type="match status" value="1"/>
</dbReference>
<accession>I3Y8J3</accession>
<dbReference type="eggNOG" id="COG4256">
    <property type="taxonomic scope" value="Bacteria"/>
</dbReference>
<gene>
    <name evidence="2" type="ordered locus">Thivi_1291</name>
</gene>
<dbReference type="Proteomes" id="UP000006062">
    <property type="component" value="Chromosome"/>
</dbReference>
<evidence type="ECO:0000256" key="1">
    <source>
        <dbReference type="SAM" id="MobiDB-lite"/>
    </source>
</evidence>
<dbReference type="STRING" id="765911.Thivi_1291"/>
<reference evidence="2 3" key="1">
    <citation type="submission" date="2012-06" db="EMBL/GenBank/DDBJ databases">
        <title>Complete sequence of Thiocystis violascens DSM 198.</title>
        <authorList>
            <consortium name="US DOE Joint Genome Institute"/>
            <person name="Lucas S."/>
            <person name="Han J."/>
            <person name="Lapidus A."/>
            <person name="Cheng J.-F."/>
            <person name="Goodwin L."/>
            <person name="Pitluck S."/>
            <person name="Peters L."/>
            <person name="Ovchinnikova G."/>
            <person name="Teshima H."/>
            <person name="Detter J.C."/>
            <person name="Han C."/>
            <person name="Tapia R."/>
            <person name="Land M."/>
            <person name="Hauser L."/>
            <person name="Kyrpides N."/>
            <person name="Ivanova N."/>
            <person name="Pagani I."/>
            <person name="Vogl K."/>
            <person name="Liu Z."/>
            <person name="Frigaard N.-U."/>
            <person name="Bryant D."/>
            <person name="Woyke T."/>
        </authorList>
    </citation>
    <scope>NUCLEOTIDE SEQUENCE [LARGE SCALE GENOMIC DNA]</scope>
    <source>
        <strain evidence="3">ATCC 17096 / DSM 198 / 6111</strain>
    </source>
</reference>
<dbReference type="EMBL" id="CP003154">
    <property type="protein sequence ID" value="AFL73311.1"/>
    <property type="molecule type" value="Genomic_DNA"/>
</dbReference>
<dbReference type="AlphaFoldDB" id="I3Y8J3"/>
<name>I3Y8J3_THIV6</name>